<dbReference type="Pfam" id="PF20432">
    <property type="entry name" value="Xre-like-HTH"/>
    <property type="match status" value="1"/>
</dbReference>
<dbReference type="NCBIfam" id="TIGR02293">
    <property type="entry name" value="TAS_TIGR02293"/>
    <property type="match status" value="1"/>
</dbReference>
<keyword evidence="4" id="KW-1185">Reference proteome</keyword>
<reference evidence="3" key="1">
    <citation type="submission" date="2023-06" db="EMBL/GenBank/DDBJ databases">
        <title>Robiginitalea aurantiacus sp. nov. and Algoriphagus sediminis sp. nov., isolated from coastal sediment.</title>
        <authorList>
            <person name="Zhou Z.Y."/>
            <person name="An J."/>
            <person name="Jia Y.W."/>
            <person name="Du Z.J."/>
        </authorList>
    </citation>
    <scope>NUCLEOTIDE SEQUENCE</scope>
    <source>
        <strain evidence="3">M39</strain>
    </source>
</reference>
<feature type="domain" description="Antitoxin Xre-like helix-turn-helix" evidence="2">
    <location>
        <begin position="27"/>
        <end position="85"/>
    </location>
</feature>
<evidence type="ECO:0000259" key="1">
    <source>
        <dbReference type="Pfam" id="PF09722"/>
    </source>
</evidence>
<gene>
    <name evidence="3" type="ORF">QU605_05475</name>
</gene>
<dbReference type="InterPro" id="IPR024467">
    <property type="entry name" value="Xre/MbcA/ParS-like_toxin-bd"/>
</dbReference>
<dbReference type="InterPro" id="IPR011979">
    <property type="entry name" value="Antitox_Xre"/>
</dbReference>
<organism evidence="3 4">
    <name type="scientific">Robiginitalea aurantiaca</name>
    <dbReference type="NCBI Taxonomy" id="3056915"/>
    <lineage>
        <taxon>Bacteria</taxon>
        <taxon>Pseudomonadati</taxon>
        <taxon>Bacteroidota</taxon>
        <taxon>Flavobacteriia</taxon>
        <taxon>Flavobacteriales</taxon>
        <taxon>Flavobacteriaceae</taxon>
        <taxon>Robiginitalea</taxon>
    </lineage>
</organism>
<protein>
    <submittedName>
        <fullName evidence="3">DUF2384 domain-containing protein</fullName>
    </submittedName>
</protein>
<feature type="domain" description="Antitoxin Xre/MbcA/ParS-like toxin-binding" evidence="1">
    <location>
        <begin position="95"/>
        <end position="143"/>
    </location>
</feature>
<evidence type="ECO:0000313" key="3">
    <source>
        <dbReference type="EMBL" id="MDM9630909.1"/>
    </source>
</evidence>
<proteinExistence type="predicted"/>
<dbReference type="EMBL" id="JAUDUY010000002">
    <property type="protein sequence ID" value="MDM9630909.1"/>
    <property type="molecule type" value="Genomic_DNA"/>
</dbReference>
<dbReference type="Proteomes" id="UP001174839">
    <property type="component" value="Unassembled WGS sequence"/>
</dbReference>
<sequence length="146" mass="17180">MASAEKLFIENNGGISFSWNDDKRSIDLIKLVREGIPYPEFAKILDFAPFTAKEWAKYLNISSRTLERHREERKVFRQQQSERIVSIYQLLHYGRTVFENQEHFYTWMDSVNIAFGRIRPKDLLDTSIGIDMVRDELGRIQHGVLA</sequence>
<evidence type="ECO:0000259" key="2">
    <source>
        <dbReference type="Pfam" id="PF20432"/>
    </source>
</evidence>
<dbReference type="Pfam" id="PF09722">
    <property type="entry name" value="Xre_MbcA_ParS_C"/>
    <property type="match status" value="1"/>
</dbReference>
<name>A0ABT7WDM1_9FLAO</name>
<accession>A0ABT7WDM1</accession>
<evidence type="ECO:0000313" key="4">
    <source>
        <dbReference type="Proteomes" id="UP001174839"/>
    </source>
</evidence>
<comment type="caution">
    <text evidence="3">The sequence shown here is derived from an EMBL/GenBank/DDBJ whole genome shotgun (WGS) entry which is preliminary data.</text>
</comment>
<dbReference type="RefSeq" id="WP_289724271.1">
    <property type="nucleotide sequence ID" value="NZ_JAUDUY010000002.1"/>
</dbReference>
<dbReference type="InterPro" id="IPR046847">
    <property type="entry name" value="Xre-like_HTH"/>
</dbReference>